<dbReference type="EMBL" id="JBGUBD010000012">
    <property type="protein sequence ID" value="MFA9479837.1"/>
    <property type="molecule type" value="Genomic_DNA"/>
</dbReference>
<evidence type="ECO:0000313" key="3">
    <source>
        <dbReference type="EMBL" id="MFA9479837.1"/>
    </source>
</evidence>
<name>A0ABV4U897_9BACT</name>
<dbReference type="RefSeq" id="WP_425346762.1">
    <property type="nucleotide sequence ID" value="NZ_JBGUBD010000012.1"/>
</dbReference>
<feature type="region of interest" description="Disordered" evidence="2">
    <location>
        <begin position="1"/>
        <end position="37"/>
    </location>
</feature>
<evidence type="ECO:0000313" key="4">
    <source>
        <dbReference type="Proteomes" id="UP001575105"/>
    </source>
</evidence>
<reference evidence="3 4" key="1">
    <citation type="submission" date="2024-08" db="EMBL/GenBank/DDBJ databases">
        <title>Whole-genome sequencing of halo(alkali)philic microorganisms from hypersaline lakes.</title>
        <authorList>
            <person name="Sorokin D.Y."/>
            <person name="Merkel A.Y."/>
            <person name="Messina E."/>
            <person name="Yakimov M."/>
        </authorList>
    </citation>
    <scope>NUCLEOTIDE SEQUENCE [LARGE SCALE GENOMIC DNA]</scope>
    <source>
        <strain evidence="3 4">AB-hyl4</strain>
    </source>
</reference>
<keyword evidence="1" id="KW-0175">Coiled coil</keyword>
<evidence type="ECO:0000256" key="1">
    <source>
        <dbReference type="SAM" id="Coils"/>
    </source>
</evidence>
<accession>A0ABV4U897</accession>
<evidence type="ECO:0000256" key="2">
    <source>
        <dbReference type="SAM" id="MobiDB-lite"/>
    </source>
</evidence>
<organism evidence="3 4">
    <name type="scientific">Natronomicrosphaera hydrolytica</name>
    <dbReference type="NCBI Taxonomy" id="3242702"/>
    <lineage>
        <taxon>Bacteria</taxon>
        <taxon>Pseudomonadati</taxon>
        <taxon>Planctomycetota</taxon>
        <taxon>Phycisphaerae</taxon>
        <taxon>Phycisphaerales</taxon>
        <taxon>Phycisphaeraceae</taxon>
        <taxon>Natronomicrosphaera</taxon>
    </lineage>
</organism>
<comment type="caution">
    <text evidence="3">The sequence shown here is derived from an EMBL/GenBank/DDBJ whole genome shotgun (WGS) entry which is preliminary data.</text>
</comment>
<sequence length="343" mass="38377">MTTLAVGNGTRAAARSPANSAPAATDNQPGAHSGPSHELRHAFTAVRLSLRWLGVRKTLSGDQKQQAADPFGAEGQYLSAAKKLLDTKHPAYKAVTAVRGRAVSYWKGTSVPYPEPGLRLIRRSDIERFNQQMRQLREELNESVTALDRAYGELREHAKDRLGRLYDPGDYPASLAGLFAIEWDFPSVEPPSYLQQLNPELFEQERQRVAARFDEAVQLAEQAFTEEFGKLVNHLTERLEGDADGKPKIFRDSAVGNLHTFFDRFRQLNVHSNEQLDQLVEQAQQVVRGVAPNRLRTSEPLRQRVAKQLQQVQGSLEDLLVDRPRRRILRPGGSAASSAKEEP</sequence>
<feature type="coiled-coil region" evidence="1">
    <location>
        <begin position="126"/>
        <end position="153"/>
    </location>
</feature>
<gene>
    <name evidence="3" type="ORF">ACERK3_16255</name>
</gene>
<dbReference type="Proteomes" id="UP001575105">
    <property type="component" value="Unassembled WGS sequence"/>
</dbReference>
<protein>
    <recommendedName>
        <fullName evidence="5">DUF3150 domain-containing protein</fullName>
    </recommendedName>
</protein>
<proteinExistence type="predicted"/>
<feature type="compositionally biased region" description="Low complexity" evidence="2">
    <location>
        <begin position="11"/>
        <end position="24"/>
    </location>
</feature>
<keyword evidence="4" id="KW-1185">Reference proteome</keyword>
<evidence type="ECO:0008006" key="5">
    <source>
        <dbReference type="Google" id="ProtNLM"/>
    </source>
</evidence>